<evidence type="ECO:0000256" key="1">
    <source>
        <dbReference type="SAM" id="MobiDB-lite"/>
    </source>
</evidence>
<organism evidence="2 3">
    <name type="scientific">Urechidicola croceus</name>
    <dbReference type="NCBI Taxonomy" id="1850246"/>
    <lineage>
        <taxon>Bacteria</taxon>
        <taxon>Pseudomonadati</taxon>
        <taxon>Bacteroidota</taxon>
        <taxon>Flavobacteriia</taxon>
        <taxon>Flavobacteriales</taxon>
        <taxon>Flavobacteriaceae</taxon>
        <taxon>Urechidicola</taxon>
    </lineage>
</organism>
<dbReference type="Proteomes" id="UP000176050">
    <property type="component" value="Chromosome"/>
</dbReference>
<dbReference type="RefSeq" id="WP_070236776.1">
    <property type="nucleotide sequence ID" value="NZ_CP017478.1"/>
</dbReference>
<dbReference type="AlphaFoldDB" id="A0A1D8P7T5"/>
<keyword evidence="3" id="KW-1185">Reference proteome</keyword>
<dbReference type="EMBL" id="CP017478">
    <property type="protein sequence ID" value="AOW20633.1"/>
    <property type="molecule type" value="Genomic_DNA"/>
</dbReference>
<dbReference type="KEGG" id="lul:LPB138_08070"/>
<name>A0A1D8P7T5_9FLAO</name>
<proteinExistence type="predicted"/>
<dbReference type="STRING" id="1850246.LPB138_08070"/>
<evidence type="ECO:0000313" key="2">
    <source>
        <dbReference type="EMBL" id="AOW20633.1"/>
    </source>
</evidence>
<protein>
    <submittedName>
        <fullName evidence="2">Uncharacterized protein</fullName>
    </submittedName>
</protein>
<dbReference type="OrthoDB" id="7062579at2"/>
<feature type="compositionally biased region" description="Polar residues" evidence="1">
    <location>
        <begin position="53"/>
        <end position="63"/>
    </location>
</feature>
<gene>
    <name evidence="2" type="ORF">LPB138_08070</name>
</gene>
<reference evidence="2 3" key="1">
    <citation type="submission" date="2016-10" db="EMBL/GenBank/DDBJ databases">
        <title>Lutibacter sp. LPB0138, isolated from marine gastropod.</title>
        <authorList>
            <person name="Kim E."/>
            <person name="Yi H."/>
        </authorList>
    </citation>
    <scope>NUCLEOTIDE SEQUENCE [LARGE SCALE GENOMIC DNA]</scope>
    <source>
        <strain evidence="2 3">LPB0138</strain>
    </source>
</reference>
<sequence>MANGRIEFKIGNLEFVGEGEQNWVTEQLDKMLERIPELVNESKKSTTKQTSTPIIVSNQTNPTTDLFSAPQPERAIPENLSTFLRKKDAIDKQRRKFLGTAVWLQLNGQQMIKTKNVTDALRSARQVKITNPSHQLNQNISQGFCQKEGNGFYVTPQGVEDIM</sequence>
<feature type="region of interest" description="Disordered" evidence="1">
    <location>
        <begin position="42"/>
        <end position="63"/>
    </location>
</feature>
<evidence type="ECO:0000313" key="3">
    <source>
        <dbReference type="Proteomes" id="UP000176050"/>
    </source>
</evidence>
<accession>A0A1D8P7T5</accession>